<dbReference type="Gene3D" id="1.20.1250.20">
    <property type="entry name" value="MFS general substrate transporter like domains"/>
    <property type="match status" value="1"/>
</dbReference>
<keyword evidence="7" id="KW-1185">Reference proteome</keyword>
<comment type="caution">
    <text evidence="6">The sequence shown here is derived from an EMBL/GenBank/DDBJ whole genome shotgun (WGS) entry which is preliminary data.</text>
</comment>
<dbReference type="PANTHER" id="PTHR23535">
    <property type="entry name" value="SUGAR EFFLUX TRANSPORTER A-RELATED"/>
    <property type="match status" value="1"/>
</dbReference>
<dbReference type="GO" id="GO:0005886">
    <property type="term" value="C:plasma membrane"/>
    <property type="evidence" value="ECO:0007669"/>
    <property type="project" value="UniProtKB-SubCell"/>
</dbReference>
<dbReference type="GO" id="GO:0022857">
    <property type="term" value="F:transmembrane transporter activity"/>
    <property type="evidence" value="ECO:0007669"/>
    <property type="project" value="InterPro"/>
</dbReference>
<evidence type="ECO:0000256" key="4">
    <source>
        <dbReference type="ARBA" id="ARBA00022597"/>
    </source>
</evidence>
<dbReference type="EMBL" id="JANCLT010000009">
    <property type="protein sequence ID" value="MCP8970139.1"/>
    <property type="molecule type" value="Genomic_DNA"/>
</dbReference>
<feature type="transmembrane region" description="Helical" evidence="5">
    <location>
        <begin position="47"/>
        <end position="68"/>
    </location>
</feature>
<evidence type="ECO:0000256" key="3">
    <source>
        <dbReference type="ARBA" id="ARBA00022475"/>
    </source>
</evidence>
<protein>
    <submittedName>
        <fullName evidence="6">MFS transporter</fullName>
    </submittedName>
</protein>
<evidence type="ECO:0000256" key="1">
    <source>
        <dbReference type="ARBA" id="ARBA00004651"/>
    </source>
</evidence>
<dbReference type="Proteomes" id="UP001156102">
    <property type="component" value="Unassembled WGS sequence"/>
</dbReference>
<accession>A0AA41X732</accession>
<keyword evidence="3" id="KW-1003">Cell membrane</keyword>
<sequence length="180" mass="19164">MYTRLKQLFAMQGYGVLMICMLLVGIGFSITSPYIALYCTEKIGMNAGAFGAFTAARSVSGVAFLYYIILSAAAHSWQLIAAQLLQATFVAIVMGNGLSYFTELLPESPGLATTIYSNGSTIGRLAGNLGGGMLAQAAGLRHVYEICLVVVLLSFLILWSSRPAARAEEKNRNMAESSSG</sequence>
<dbReference type="Pfam" id="PF07690">
    <property type="entry name" value="MFS_1"/>
    <property type="match status" value="1"/>
</dbReference>
<keyword evidence="2" id="KW-0813">Transport</keyword>
<keyword evidence="4" id="KW-0762">Sugar transport</keyword>
<dbReference type="InterPro" id="IPR011701">
    <property type="entry name" value="MFS"/>
</dbReference>
<dbReference type="SUPFAM" id="SSF103473">
    <property type="entry name" value="MFS general substrate transporter"/>
    <property type="match status" value="1"/>
</dbReference>
<dbReference type="RefSeq" id="WP_254760056.1">
    <property type="nucleotide sequence ID" value="NZ_JANCLT010000009.1"/>
</dbReference>
<proteinExistence type="predicted"/>
<dbReference type="InterPro" id="IPR036259">
    <property type="entry name" value="MFS_trans_sf"/>
</dbReference>
<gene>
    <name evidence="6" type="ORF">NK662_16580</name>
</gene>
<keyword evidence="5" id="KW-0812">Transmembrane</keyword>
<feature type="transmembrane region" description="Helical" evidence="5">
    <location>
        <begin position="142"/>
        <end position="160"/>
    </location>
</feature>
<reference evidence="6" key="1">
    <citation type="submission" date="2022-07" db="EMBL/GenBank/DDBJ databases">
        <authorList>
            <person name="Li W.-J."/>
            <person name="Deng Q.-Q."/>
        </authorList>
    </citation>
    <scope>NUCLEOTIDE SEQUENCE</scope>
    <source>
        <strain evidence="6">SYSU M60031</strain>
    </source>
</reference>
<dbReference type="PANTHER" id="PTHR23535:SF2">
    <property type="entry name" value="SUGAR EFFLUX TRANSPORTER A-RELATED"/>
    <property type="match status" value="1"/>
</dbReference>
<name>A0AA41X732_9BACI</name>
<evidence type="ECO:0000256" key="5">
    <source>
        <dbReference type="SAM" id="Phobius"/>
    </source>
</evidence>
<evidence type="ECO:0000313" key="7">
    <source>
        <dbReference type="Proteomes" id="UP001156102"/>
    </source>
</evidence>
<dbReference type="AlphaFoldDB" id="A0AA41X732"/>
<feature type="transmembrane region" description="Helical" evidence="5">
    <location>
        <begin position="80"/>
        <end position="101"/>
    </location>
</feature>
<organism evidence="6 7">
    <name type="scientific">Ectobacillus ponti</name>
    <dbReference type="NCBI Taxonomy" id="2961894"/>
    <lineage>
        <taxon>Bacteria</taxon>
        <taxon>Bacillati</taxon>
        <taxon>Bacillota</taxon>
        <taxon>Bacilli</taxon>
        <taxon>Bacillales</taxon>
        <taxon>Bacillaceae</taxon>
        <taxon>Ectobacillus</taxon>
    </lineage>
</organism>
<evidence type="ECO:0000256" key="2">
    <source>
        <dbReference type="ARBA" id="ARBA00022448"/>
    </source>
</evidence>
<comment type="subcellular location">
    <subcellularLocation>
        <location evidence="1">Cell membrane</location>
        <topology evidence="1">Multi-pass membrane protein</topology>
    </subcellularLocation>
</comment>
<keyword evidence="5" id="KW-0472">Membrane</keyword>
<evidence type="ECO:0000313" key="6">
    <source>
        <dbReference type="EMBL" id="MCP8970139.1"/>
    </source>
</evidence>
<feature type="transmembrane region" description="Helical" evidence="5">
    <location>
        <begin position="12"/>
        <end position="35"/>
    </location>
</feature>
<keyword evidence="5" id="KW-1133">Transmembrane helix</keyword>